<organism evidence="2 3">
    <name type="scientific">Sinanodonta woodiana</name>
    <name type="common">Chinese pond mussel</name>
    <name type="synonym">Anodonta woodiana</name>
    <dbReference type="NCBI Taxonomy" id="1069815"/>
    <lineage>
        <taxon>Eukaryota</taxon>
        <taxon>Metazoa</taxon>
        <taxon>Spiralia</taxon>
        <taxon>Lophotrochozoa</taxon>
        <taxon>Mollusca</taxon>
        <taxon>Bivalvia</taxon>
        <taxon>Autobranchia</taxon>
        <taxon>Heteroconchia</taxon>
        <taxon>Palaeoheterodonta</taxon>
        <taxon>Unionida</taxon>
        <taxon>Unionoidea</taxon>
        <taxon>Unionidae</taxon>
        <taxon>Unioninae</taxon>
        <taxon>Sinanodonta</taxon>
    </lineage>
</organism>
<sequence length="339" mass="37201">MITPNTVDLFYYISKRTVNDVSCLCYLTLSSEQWTEIVYSTHDVTFANNSYSECVWSMKVRVTSTNETSTSVMKCSRQQFHIAMGRRDAIITISFRLFGLVTENQCVRLNISNKPAEGFSGVLECVRVVDPLSEASVPNMTSLADKQSEGNSDSEISSINAGLAAGIIAVVTCSVLVVIGITVFFTRRRKQKATQNLQEQRPEQAGYDTLVRTMTQDATTYSMLVVKDADTVQKSSAHADGIYGNISHNTAKVFGIGDIIEGYLIPFRSTKPVINPDVKGGDKTSPHNTIEQNLGLVCENQGPKKSESSSNNQDTIHYLCQSVLDLGKASAMKIKDSSM</sequence>
<keyword evidence="3" id="KW-1185">Reference proteome</keyword>
<proteinExistence type="predicted"/>
<evidence type="ECO:0000313" key="2">
    <source>
        <dbReference type="EMBL" id="KAL3883376.1"/>
    </source>
</evidence>
<gene>
    <name evidence="2" type="ORF">ACJMK2_029648</name>
</gene>
<keyword evidence="1" id="KW-0812">Transmembrane</keyword>
<dbReference type="Proteomes" id="UP001634394">
    <property type="component" value="Unassembled WGS sequence"/>
</dbReference>
<accession>A0ABD3XCU0</accession>
<feature type="transmembrane region" description="Helical" evidence="1">
    <location>
        <begin position="161"/>
        <end position="185"/>
    </location>
</feature>
<dbReference type="EMBL" id="JBJQND010000003">
    <property type="protein sequence ID" value="KAL3883376.1"/>
    <property type="molecule type" value="Genomic_DNA"/>
</dbReference>
<comment type="caution">
    <text evidence="2">The sequence shown here is derived from an EMBL/GenBank/DDBJ whole genome shotgun (WGS) entry which is preliminary data.</text>
</comment>
<dbReference type="AlphaFoldDB" id="A0ABD3XCU0"/>
<protein>
    <submittedName>
        <fullName evidence="2">Uncharacterized protein</fullName>
    </submittedName>
</protein>
<name>A0ABD3XCU0_SINWO</name>
<dbReference type="CDD" id="cd12087">
    <property type="entry name" value="TM_EGFR-like"/>
    <property type="match status" value="1"/>
</dbReference>
<keyword evidence="1" id="KW-1133">Transmembrane helix</keyword>
<reference evidence="2 3" key="1">
    <citation type="submission" date="2024-11" db="EMBL/GenBank/DDBJ databases">
        <title>Chromosome-level genome assembly of the freshwater bivalve Anodonta woodiana.</title>
        <authorList>
            <person name="Chen X."/>
        </authorList>
    </citation>
    <scope>NUCLEOTIDE SEQUENCE [LARGE SCALE GENOMIC DNA]</scope>
    <source>
        <strain evidence="2">MN2024</strain>
        <tissue evidence="2">Gills</tissue>
    </source>
</reference>
<keyword evidence="1" id="KW-0472">Membrane</keyword>
<evidence type="ECO:0000313" key="3">
    <source>
        <dbReference type="Proteomes" id="UP001634394"/>
    </source>
</evidence>
<evidence type="ECO:0000256" key="1">
    <source>
        <dbReference type="SAM" id="Phobius"/>
    </source>
</evidence>